<evidence type="ECO:0000313" key="2">
    <source>
        <dbReference type="EMBL" id="PKU45209.1"/>
    </source>
</evidence>
<sequence>MRQYRLGADLPESSSVEKDLGVLVDNRMTMSQQCALVAKKANGLLGCIRKSMSSSDSNLPLCVTAGLRPGEVNGTQSLALLHIWSDDSERENITLTLVHAWIKCLCRSDRIGSVLWRLATILSHGIGSQWSYENHTVQKEVRLSAAEVHGNITLNQEWWWHGEDMIRADRTHTYRLGGEQIESSPEEKDLEGLVDEPATCTHSPERQPHPGLHQKKHGQQVKGGHSAPLICSHKTPPGDLLPALESSAQEGHGPVGTGPEEGHKDDQRAGAPLL</sequence>
<evidence type="ECO:0000313" key="3">
    <source>
        <dbReference type="Proteomes" id="UP000233556"/>
    </source>
</evidence>
<evidence type="ECO:0008006" key="4">
    <source>
        <dbReference type="Google" id="ProtNLM"/>
    </source>
</evidence>
<proteinExistence type="predicted"/>
<reference evidence="3" key="2">
    <citation type="submission" date="2017-12" db="EMBL/GenBank/DDBJ databases">
        <title>Genome sequence of the Bar-tailed Godwit (Limosa lapponica baueri).</title>
        <authorList>
            <person name="Lima N.C.B."/>
            <person name="Parody-Merino A.M."/>
            <person name="Battley P.F."/>
            <person name="Fidler A.E."/>
            <person name="Prosdocimi F."/>
        </authorList>
    </citation>
    <scope>NUCLEOTIDE SEQUENCE [LARGE SCALE GENOMIC DNA]</scope>
</reference>
<protein>
    <recommendedName>
        <fullName evidence="4">Rna-directed dna polymerase from mobile element jockey-like</fullName>
    </recommendedName>
</protein>
<dbReference type="EMBL" id="KZ505774">
    <property type="protein sequence ID" value="PKU45209.1"/>
    <property type="molecule type" value="Genomic_DNA"/>
</dbReference>
<dbReference type="OrthoDB" id="8300170at2759"/>
<evidence type="ECO:0000256" key="1">
    <source>
        <dbReference type="SAM" id="MobiDB-lite"/>
    </source>
</evidence>
<accession>A0A2I0UGP8</accession>
<dbReference type="AlphaFoldDB" id="A0A2I0UGP8"/>
<name>A0A2I0UGP8_LIMLA</name>
<organism evidence="2 3">
    <name type="scientific">Limosa lapponica baueri</name>
    <dbReference type="NCBI Taxonomy" id="1758121"/>
    <lineage>
        <taxon>Eukaryota</taxon>
        <taxon>Metazoa</taxon>
        <taxon>Chordata</taxon>
        <taxon>Craniata</taxon>
        <taxon>Vertebrata</taxon>
        <taxon>Euteleostomi</taxon>
        <taxon>Archelosauria</taxon>
        <taxon>Archosauria</taxon>
        <taxon>Dinosauria</taxon>
        <taxon>Saurischia</taxon>
        <taxon>Theropoda</taxon>
        <taxon>Coelurosauria</taxon>
        <taxon>Aves</taxon>
        <taxon>Neognathae</taxon>
        <taxon>Neoaves</taxon>
        <taxon>Charadriiformes</taxon>
        <taxon>Scolopacidae</taxon>
        <taxon>Limosa</taxon>
    </lineage>
</organism>
<gene>
    <name evidence="2" type="ORF">llap_4510</name>
</gene>
<reference evidence="3" key="1">
    <citation type="submission" date="2017-11" db="EMBL/GenBank/DDBJ databases">
        <authorList>
            <person name="Lima N.C."/>
            <person name="Parody-Merino A.M."/>
            <person name="Battley P.F."/>
            <person name="Fidler A.E."/>
            <person name="Prosdocimi F."/>
        </authorList>
    </citation>
    <scope>NUCLEOTIDE SEQUENCE [LARGE SCALE GENOMIC DNA]</scope>
</reference>
<dbReference type="PANTHER" id="PTHR33332">
    <property type="entry name" value="REVERSE TRANSCRIPTASE DOMAIN-CONTAINING PROTEIN"/>
    <property type="match status" value="1"/>
</dbReference>
<feature type="region of interest" description="Disordered" evidence="1">
    <location>
        <begin position="179"/>
        <end position="274"/>
    </location>
</feature>
<keyword evidence="3" id="KW-1185">Reference proteome</keyword>
<dbReference type="Proteomes" id="UP000233556">
    <property type="component" value="Unassembled WGS sequence"/>
</dbReference>